<evidence type="ECO:0000313" key="1">
    <source>
        <dbReference type="EMBL" id="RZF47066.1"/>
    </source>
</evidence>
<dbReference type="InParanoid" id="A0A482XMC2"/>
<accession>A0A482XMC2</accession>
<protein>
    <submittedName>
        <fullName evidence="1">Uncharacterized protein</fullName>
    </submittedName>
</protein>
<dbReference type="AlphaFoldDB" id="A0A482XMC2"/>
<organism evidence="1 2">
    <name type="scientific">Laodelphax striatellus</name>
    <name type="common">Small brown planthopper</name>
    <name type="synonym">Delphax striatella</name>
    <dbReference type="NCBI Taxonomy" id="195883"/>
    <lineage>
        <taxon>Eukaryota</taxon>
        <taxon>Metazoa</taxon>
        <taxon>Ecdysozoa</taxon>
        <taxon>Arthropoda</taxon>
        <taxon>Hexapoda</taxon>
        <taxon>Insecta</taxon>
        <taxon>Pterygota</taxon>
        <taxon>Neoptera</taxon>
        <taxon>Paraneoptera</taxon>
        <taxon>Hemiptera</taxon>
        <taxon>Auchenorrhyncha</taxon>
        <taxon>Fulgoroidea</taxon>
        <taxon>Delphacidae</taxon>
        <taxon>Criomorphinae</taxon>
        <taxon>Laodelphax</taxon>
    </lineage>
</organism>
<evidence type="ECO:0000313" key="2">
    <source>
        <dbReference type="Proteomes" id="UP000291343"/>
    </source>
</evidence>
<reference evidence="1 2" key="1">
    <citation type="journal article" date="2017" name="Gigascience">
        <title>Genome sequence of the small brown planthopper, Laodelphax striatellus.</title>
        <authorList>
            <person name="Zhu J."/>
            <person name="Jiang F."/>
            <person name="Wang X."/>
            <person name="Yang P."/>
            <person name="Bao Y."/>
            <person name="Zhao W."/>
            <person name="Wang W."/>
            <person name="Lu H."/>
            <person name="Wang Q."/>
            <person name="Cui N."/>
            <person name="Li J."/>
            <person name="Chen X."/>
            <person name="Luo L."/>
            <person name="Yu J."/>
            <person name="Kang L."/>
            <person name="Cui F."/>
        </authorList>
    </citation>
    <scope>NUCLEOTIDE SEQUENCE [LARGE SCALE GENOMIC DNA]</scope>
    <source>
        <strain evidence="1">Lst14</strain>
    </source>
</reference>
<proteinExistence type="predicted"/>
<gene>
    <name evidence="1" type="ORF">LSTR_LSTR011803</name>
</gene>
<name>A0A482XMC2_LAOST</name>
<dbReference type="EMBL" id="QKKF02004910">
    <property type="protein sequence ID" value="RZF47066.1"/>
    <property type="molecule type" value="Genomic_DNA"/>
</dbReference>
<sequence>MRARRARVFYEPRVATRCDICEDDDCQKVCTGKLGSQSTGDDKGAASAPARPEALLVLSVILAVPLAYLRF</sequence>
<keyword evidence="2" id="KW-1185">Reference proteome</keyword>
<comment type="caution">
    <text evidence="1">The sequence shown here is derived from an EMBL/GenBank/DDBJ whole genome shotgun (WGS) entry which is preliminary data.</text>
</comment>
<dbReference type="Proteomes" id="UP000291343">
    <property type="component" value="Unassembled WGS sequence"/>
</dbReference>